<evidence type="ECO:0000313" key="2">
    <source>
        <dbReference type="EMBL" id="KAK4071776.1"/>
    </source>
</evidence>
<gene>
    <name evidence="2" type="ORF">Purlil1_13343</name>
</gene>
<keyword evidence="3" id="KW-1185">Reference proteome</keyword>
<protein>
    <submittedName>
        <fullName evidence="2">Uncharacterized protein</fullName>
    </submittedName>
</protein>
<proteinExistence type="predicted"/>
<sequence length="152" mass="17244">MTASALSAHAAFDPELHYGAYEHVWRASSPLATFEELYTQYFREGAVDESNLDRVDGLSGDQIMVWSMLSALYTIDLMGEALESDVVVERVELVLRSFWPCVRHVAMVQLHFPRHVISRQPRRAAEVQAMVDSSLPKEPKPSSRSQSMTVRY</sequence>
<dbReference type="EMBL" id="JAWRVI010000204">
    <property type="protein sequence ID" value="KAK4071776.1"/>
    <property type="molecule type" value="Genomic_DNA"/>
</dbReference>
<comment type="caution">
    <text evidence="2">The sequence shown here is derived from an EMBL/GenBank/DDBJ whole genome shotgun (WGS) entry which is preliminary data.</text>
</comment>
<feature type="region of interest" description="Disordered" evidence="1">
    <location>
        <begin position="129"/>
        <end position="152"/>
    </location>
</feature>
<evidence type="ECO:0000313" key="3">
    <source>
        <dbReference type="Proteomes" id="UP001287286"/>
    </source>
</evidence>
<dbReference type="Proteomes" id="UP001287286">
    <property type="component" value="Unassembled WGS sequence"/>
</dbReference>
<accession>A0ABR0BEB0</accession>
<name>A0ABR0BEB0_PURLI</name>
<reference evidence="2 3" key="1">
    <citation type="journal article" date="2024" name="Microbiol. Resour. Announc.">
        <title>Genome annotations for the ascomycete fungi Trichoderma harzianum, Trichoderma aggressivum, and Purpureocillium lilacinum.</title>
        <authorList>
            <person name="Beijen E.P.W."/>
            <person name="Ohm R.A."/>
        </authorList>
    </citation>
    <scope>NUCLEOTIDE SEQUENCE [LARGE SCALE GENOMIC DNA]</scope>
    <source>
        <strain evidence="2 3">CBS 150709</strain>
    </source>
</reference>
<organism evidence="2 3">
    <name type="scientific">Purpureocillium lilacinum</name>
    <name type="common">Paecilomyces lilacinus</name>
    <dbReference type="NCBI Taxonomy" id="33203"/>
    <lineage>
        <taxon>Eukaryota</taxon>
        <taxon>Fungi</taxon>
        <taxon>Dikarya</taxon>
        <taxon>Ascomycota</taxon>
        <taxon>Pezizomycotina</taxon>
        <taxon>Sordariomycetes</taxon>
        <taxon>Hypocreomycetidae</taxon>
        <taxon>Hypocreales</taxon>
        <taxon>Ophiocordycipitaceae</taxon>
        <taxon>Purpureocillium</taxon>
    </lineage>
</organism>
<feature type="compositionally biased region" description="Polar residues" evidence="1">
    <location>
        <begin position="142"/>
        <end position="152"/>
    </location>
</feature>
<evidence type="ECO:0000256" key="1">
    <source>
        <dbReference type="SAM" id="MobiDB-lite"/>
    </source>
</evidence>